<sequence length="201" mass="24267">MDSIKVSKYWLDWFHNESIELVTTIDNSELFIESIQGNFKGNQVNYQTVFKLLDAFIKSFDFLMVEEIRLIWCDELKDLQFYYAGQDYKIWKESILQEGFKIDWQSFAEYEDCTDIYYNYNLIVEGENSNLYKYNQNDRTAIYLWYNLTTDTTYYKIEIELRKSLFKLDDNFEISISDSNIEHNKIVLELSKNMFLIELKS</sequence>
<dbReference type="AlphaFoldDB" id="A0A246G798"/>
<dbReference type="Proteomes" id="UP000198034">
    <property type="component" value="Unassembled WGS sequence"/>
</dbReference>
<evidence type="ECO:0000313" key="1">
    <source>
        <dbReference type="EMBL" id="OWP74271.1"/>
    </source>
</evidence>
<accession>A0A246G798</accession>
<dbReference type="OrthoDB" id="1372538at2"/>
<protein>
    <submittedName>
        <fullName evidence="1">Uncharacterized protein</fullName>
    </submittedName>
</protein>
<gene>
    <name evidence="1" type="ORF">BWK62_14695</name>
</gene>
<organism evidence="1 2">
    <name type="scientific">Flavobacterium columnare</name>
    <dbReference type="NCBI Taxonomy" id="996"/>
    <lineage>
        <taxon>Bacteria</taxon>
        <taxon>Pseudomonadati</taxon>
        <taxon>Bacteroidota</taxon>
        <taxon>Flavobacteriia</taxon>
        <taxon>Flavobacteriales</taxon>
        <taxon>Flavobacteriaceae</taxon>
        <taxon>Flavobacterium</taxon>
    </lineage>
</organism>
<name>A0A246G798_9FLAO</name>
<comment type="caution">
    <text evidence="1">The sequence shown here is derived from an EMBL/GenBank/DDBJ whole genome shotgun (WGS) entry which is preliminary data.</text>
</comment>
<evidence type="ECO:0000313" key="2">
    <source>
        <dbReference type="Proteomes" id="UP000198034"/>
    </source>
</evidence>
<dbReference type="EMBL" id="MTCY01000080">
    <property type="protein sequence ID" value="OWP74271.1"/>
    <property type="molecule type" value="Genomic_DNA"/>
</dbReference>
<proteinExistence type="predicted"/>
<reference evidence="1 2" key="1">
    <citation type="journal article" date="2017" name="Infect. Genet. Evol.">
        <title>Comparative genome analysis of fish pathogen Flavobacterium columnare reveals extensive sequence diversity within the species.</title>
        <authorList>
            <person name="Kayansamruaj P."/>
            <person name="Dong H.T."/>
            <person name="Hirono I."/>
            <person name="Kondo H."/>
            <person name="Senapin S."/>
            <person name="Rodkhum C."/>
        </authorList>
    </citation>
    <scope>NUCLEOTIDE SEQUENCE [LARGE SCALE GENOMIC DNA]</scope>
    <source>
        <strain evidence="1 2">1214</strain>
    </source>
</reference>